<dbReference type="KEGG" id="mrtj:KHC33_08470"/>
<dbReference type="GeneID" id="65565100"/>
<dbReference type="RefSeq" id="WP_214418238.1">
    <property type="nucleotide sequence ID" value="NZ_CP075546.1"/>
</dbReference>
<reference evidence="1 2" key="1">
    <citation type="submission" date="2021-05" db="EMBL/GenBank/DDBJ databases">
        <title>A novel Methanospirillum isolate from a pyrite-forming mixed culture.</title>
        <authorList>
            <person name="Bunk B."/>
            <person name="Sproer C."/>
            <person name="Spring S."/>
            <person name="Pester M."/>
        </authorList>
    </citation>
    <scope>NUCLEOTIDE SEQUENCE [LARGE SCALE GENOMIC DNA]</scope>
    <source>
        <strain evidence="1 2">J.3.6.1-F.2.7.3</strain>
    </source>
</reference>
<dbReference type="Gene3D" id="3.40.5.50">
    <property type="match status" value="1"/>
</dbReference>
<accession>A0A8E7AVB4</accession>
<protein>
    <submittedName>
        <fullName evidence="1">DNA replication complex GINS family protein</fullName>
    </submittedName>
</protein>
<organism evidence="1 2">
    <name type="scientific">Methanospirillum purgamenti</name>
    <dbReference type="NCBI Taxonomy" id="2834276"/>
    <lineage>
        <taxon>Archaea</taxon>
        <taxon>Methanobacteriati</taxon>
        <taxon>Methanobacteriota</taxon>
        <taxon>Stenosarchaea group</taxon>
        <taxon>Methanomicrobia</taxon>
        <taxon>Methanomicrobiales</taxon>
        <taxon>Methanospirillaceae</taxon>
        <taxon>Methanospirillum</taxon>
    </lineage>
</organism>
<evidence type="ECO:0000313" key="2">
    <source>
        <dbReference type="Proteomes" id="UP000680656"/>
    </source>
</evidence>
<sequence>MSQGVLLDELRTILLEERDSGELTTITPDLFQKTSENVKILQQEVYVLEDPFSDDARLLIEKVSSIRATVEELFKIRTDKIVGLALSQAEGSYIEREELRVLIPAELEMFNRIVEAIRQSRTKLIEWRAVQGSVGHALSSDEGECVPASDTISGDVPIRADTGVDSEPDIIIPADAPFANDIVLALSSMEPFMGIDGRTYEMEAGDILTLPSRNAQVLVERDIVLNIHPG</sequence>
<dbReference type="AlphaFoldDB" id="A0A8E7AVB4"/>
<proteinExistence type="predicted"/>
<evidence type="ECO:0000313" key="1">
    <source>
        <dbReference type="EMBL" id="QVV87415.1"/>
    </source>
</evidence>
<dbReference type="Proteomes" id="UP000680656">
    <property type="component" value="Chromosome"/>
</dbReference>
<name>A0A8E7AVB4_9EURY</name>
<dbReference type="Gene3D" id="1.20.58.1030">
    <property type="match status" value="1"/>
</dbReference>
<keyword evidence="2" id="KW-1185">Reference proteome</keyword>
<dbReference type="CDD" id="cd11714">
    <property type="entry name" value="GINS_A_archaea"/>
    <property type="match status" value="1"/>
</dbReference>
<dbReference type="EMBL" id="CP075546">
    <property type="protein sequence ID" value="QVV87415.1"/>
    <property type="molecule type" value="Genomic_DNA"/>
</dbReference>
<gene>
    <name evidence="1" type="ORF">KHC33_08470</name>
</gene>